<dbReference type="AlphaFoldDB" id="A0A096VGU5"/>
<feature type="transmembrane region" description="Helical" evidence="1">
    <location>
        <begin position="58"/>
        <end position="78"/>
    </location>
</feature>
<feature type="transmembrane region" description="Helical" evidence="1">
    <location>
        <begin position="189"/>
        <end position="211"/>
    </location>
</feature>
<sequence length="288" mass="34209">YEEELIILACLYSHILFLGLSLYNGTLLNLWFLIELSVLIIIPCFFFNYNFNNHYKSLLYFILISGFSGGLLYSGFLFNIYNSLIISFLALLVKFCFFPLGFWIYVILANSSWLIVWIMTCSSKIVIIPLNFLLVDSYSNQLFDMFFLLTLLWSSAFFWFGNTNFKLFWCNVSIPSGLVLFYFSNNNYIYINLLFIYYLIWASLTIYIFNIINLNYSKGYNNFSIMLLLFAFPFTLSFIYKIFIVSGFINLNISLFVLFCYIVYSMFEQYYLIKLIFYKFNLNNNLQI</sequence>
<feature type="transmembrane region" description="Helical" evidence="1">
    <location>
        <begin position="167"/>
        <end position="183"/>
    </location>
</feature>
<evidence type="ECO:0000256" key="1">
    <source>
        <dbReference type="SAM" id="Phobius"/>
    </source>
</evidence>
<feature type="non-terminal residue" evidence="2">
    <location>
        <position position="1"/>
    </location>
</feature>
<feature type="transmembrane region" description="Helical" evidence="1">
    <location>
        <begin position="5"/>
        <end position="24"/>
    </location>
</feature>
<accession>A0A096VGU5</accession>
<feature type="transmembrane region" description="Helical" evidence="1">
    <location>
        <begin position="141"/>
        <end position="160"/>
    </location>
</feature>
<proteinExistence type="predicted"/>
<feature type="transmembrane region" description="Helical" evidence="1">
    <location>
        <begin position="30"/>
        <end position="51"/>
    </location>
</feature>
<feature type="transmembrane region" description="Helical" evidence="1">
    <location>
        <begin position="249"/>
        <end position="267"/>
    </location>
</feature>
<gene>
    <name evidence="2" type="primary">nad2</name>
</gene>
<geneLocation type="mitochondrion" evidence="2"/>
<feature type="transmembrane region" description="Helical" evidence="1">
    <location>
        <begin position="84"/>
        <end position="106"/>
    </location>
</feature>
<evidence type="ECO:0000313" key="2">
    <source>
        <dbReference type="EMBL" id="AFD18221.1"/>
    </source>
</evidence>
<keyword evidence="1" id="KW-0812">Transmembrane</keyword>
<dbReference type="EMBL" id="JQ038228">
    <property type="protein sequence ID" value="AFD18221.1"/>
    <property type="molecule type" value="Genomic_DNA"/>
</dbReference>
<keyword evidence="1" id="KW-0472">Membrane</keyword>
<organism evidence="2">
    <name type="scientific">Neobenedenia melleni</name>
    <dbReference type="NCBI Taxonomy" id="280695"/>
    <lineage>
        <taxon>Eukaryota</taxon>
        <taxon>Metazoa</taxon>
        <taxon>Spiralia</taxon>
        <taxon>Lophotrochozoa</taxon>
        <taxon>Platyhelminthes</taxon>
        <taxon>Monogenea</taxon>
        <taxon>Monopisthocotylea</taxon>
        <taxon>Capsalidea</taxon>
        <taxon>Capsalidae</taxon>
        <taxon>Neobenedenia</taxon>
    </lineage>
</organism>
<reference evidence="2" key="1">
    <citation type="journal article" date="2014" name="Mol. Biol. Rep.">
        <title>The complete mitochondrial genome of Neobenedenia melleni (Platyhelminthes: Monogenea): mitochondrial gene content, arrangement and composition compared with two Benedenia species.</title>
        <authorList>
            <person name="Zhang J."/>
            <person name="Wu X."/>
            <person name="Li Y."/>
            <person name="Zhao M."/>
            <person name="Xie M."/>
            <person name="Li A."/>
        </authorList>
    </citation>
    <scope>NUCLEOTIDE SEQUENCE</scope>
</reference>
<name>A0A096VGU5_9PLAT</name>
<keyword evidence="1" id="KW-1133">Transmembrane helix</keyword>
<protein>
    <submittedName>
        <fullName evidence="2">NADH dehydrogenase subunit 2</fullName>
    </submittedName>
</protein>
<feature type="transmembrane region" description="Helical" evidence="1">
    <location>
        <begin position="223"/>
        <end position="243"/>
    </location>
</feature>
<feature type="transmembrane region" description="Helical" evidence="1">
    <location>
        <begin position="113"/>
        <end position="135"/>
    </location>
</feature>
<keyword evidence="2" id="KW-0496">Mitochondrion</keyword>